<proteinExistence type="predicted"/>
<reference evidence="2" key="1">
    <citation type="submission" date="2016-10" db="EMBL/GenBank/DDBJ databases">
        <authorList>
            <person name="Varghese N."/>
            <person name="Submissions S."/>
        </authorList>
    </citation>
    <scope>NUCLEOTIDE SEQUENCE [LARGE SCALE GENOMIC DNA]</scope>
    <source>
        <strain evidence="2">BS3782</strain>
    </source>
</reference>
<dbReference type="PATRIC" id="fig|163011.3.peg.994"/>
<dbReference type="EMBL" id="LT629746">
    <property type="protein sequence ID" value="SDT20995.1"/>
    <property type="molecule type" value="Genomic_DNA"/>
</dbReference>
<protein>
    <submittedName>
        <fullName evidence="1">Uncharacterized protein</fullName>
    </submittedName>
</protein>
<gene>
    <name evidence="1" type="ORF">SAMN04490191_3507</name>
</gene>
<evidence type="ECO:0000313" key="2">
    <source>
        <dbReference type="Proteomes" id="UP000182814"/>
    </source>
</evidence>
<dbReference type="AlphaFoldDB" id="A0A0J6HKP9"/>
<keyword evidence="2" id="KW-1185">Reference proteome</keyword>
<name>A0A0J6HKP9_9PSED</name>
<sequence length="79" mass="8889">MVIRNVTNDAKIAAAIGWSREDVSLFIVHVEPKADGSGYILWPHQDMLGGPRLKPVRLGNKWLIDTGPIDLEEEYHQLP</sequence>
<evidence type="ECO:0000313" key="1">
    <source>
        <dbReference type="EMBL" id="SDT20995.1"/>
    </source>
</evidence>
<organism evidence="1 2">
    <name type="scientific">Pseudomonas lini</name>
    <dbReference type="NCBI Taxonomy" id="163011"/>
    <lineage>
        <taxon>Bacteria</taxon>
        <taxon>Pseudomonadati</taxon>
        <taxon>Pseudomonadota</taxon>
        <taxon>Gammaproteobacteria</taxon>
        <taxon>Pseudomonadales</taxon>
        <taxon>Pseudomonadaceae</taxon>
        <taxon>Pseudomonas</taxon>
    </lineage>
</organism>
<accession>A0A0J6HKP9</accession>
<dbReference type="Proteomes" id="UP000182814">
    <property type="component" value="Chromosome I"/>
</dbReference>